<evidence type="ECO:0000313" key="9">
    <source>
        <dbReference type="Proteomes" id="UP000033774"/>
    </source>
</evidence>
<keyword evidence="9" id="KW-1185">Reference proteome</keyword>
<comment type="similarity">
    <text evidence="1 5">Belongs to the MreC family.</text>
</comment>
<dbReference type="InterPro" id="IPR042177">
    <property type="entry name" value="Cell/Rod_1"/>
</dbReference>
<proteinExistence type="inferred from homology"/>
<dbReference type="Proteomes" id="UP000033774">
    <property type="component" value="Unassembled WGS sequence"/>
</dbReference>
<dbReference type="GO" id="GO:0008360">
    <property type="term" value="P:regulation of cell shape"/>
    <property type="evidence" value="ECO:0007669"/>
    <property type="project" value="UniProtKB-KW"/>
</dbReference>
<dbReference type="NCBIfam" id="TIGR00219">
    <property type="entry name" value="mreC"/>
    <property type="match status" value="1"/>
</dbReference>
<reference evidence="8 9" key="1">
    <citation type="submission" date="2015-03" db="EMBL/GenBank/DDBJ databases">
        <title>Draft genome sequence of Elstera litoralis.</title>
        <authorList>
            <person name="Rahalkar M.C."/>
            <person name="Dhakephalkar P.K."/>
            <person name="Pore S.D."/>
            <person name="Arora P."/>
            <person name="Kapse N.G."/>
            <person name="Pandit P.S."/>
        </authorList>
    </citation>
    <scope>NUCLEOTIDE SEQUENCE [LARGE SCALE GENOMIC DNA]</scope>
    <source>
        <strain evidence="8 9">Dia-1</strain>
    </source>
</reference>
<evidence type="ECO:0000313" key="8">
    <source>
        <dbReference type="EMBL" id="KJV10924.1"/>
    </source>
</evidence>
<organism evidence="8 9">
    <name type="scientific">Elstera litoralis</name>
    <dbReference type="NCBI Taxonomy" id="552518"/>
    <lineage>
        <taxon>Bacteria</taxon>
        <taxon>Pseudomonadati</taxon>
        <taxon>Pseudomonadota</taxon>
        <taxon>Alphaproteobacteria</taxon>
        <taxon>Rhodospirillales</taxon>
        <taxon>Rhodospirillaceae</taxon>
        <taxon>Elstera</taxon>
    </lineage>
</organism>
<dbReference type="InterPro" id="IPR055342">
    <property type="entry name" value="MreC_beta-barrel_core"/>
</dbReference>
<protein>
    <recommendedName>
        <fullName evidence="2 5">Cell shape-determining protein MreC</fullName>
    </recommendedName>
    <alternativeName>
        <fullName evidence="4 5">Cell shape protein MreC</fullName>
    </alternativeName>
</protein>
<evidence type="ECO:0000259" key="7">
    <source>
        <dbReference type="Pfam" id="PF04085"/>
    </source>
</evidence>
<dbReference type="OrthoDB" id="8478127at2"/>
<dbReference type="GO" id="GO:0005886">
    <property type="term" value="C:plasma membrane"/>
    <property type="evidence" value="ECO:0007669"/>
    <property type="project" value="TreeGrafter"/>
</dbReference>
<evidence type="ECO:0000256" key="3">
    <source>
        <dbReference type="ARBA" id="ARBA00022960"/>
    </source>
</evidence>
<dbReference type="EMBL" id="LAJY01000027">
    <property type="protein sequence ID" value="KJV10924.1"/>
    <property type="molecule type" value="Genomic_DNA"/>
</dbReference>
<keyword evidence="6" id="KW-0812">Transmembrane</keyword>
<dbReference type="InterPro" id="IPR042175">
    <property type="entry name" value="Cell/Rod_MreC_2"/>
</dbReference>
<feature type="transmembrane region" description="Helical" evidence="6">
    <location>
        <begin position="18"/>
        <end position="37"/>
    </location>
</feature>
<evidence type="ECO:0000256" key="6">
    <source>
        <dbReference type="SAM" id="Phobius"/>
    </source>
</evidence>
<dbReference type="PIRSF" id="PIRSF038471">
    <property type="entry name" value="MreC"/>
    <property type="match status" value="1"/>
</dbReference>
<evidence type="ECO:0000256" key="4">
    <source>
        <dbReference type="ARBA" id="ARBA00032089"/>
    </source>
</evidence>
<dbReference type="Pfam" id="PF04085">
    <property type="entry name" value="MreC"/>
    <property type="match status" value="1"/>
</dbReference>
<evidence type="ECO:0000256" key="2">
    <source>
        <dbReference type="ARBA" id="ARBA00013855"/>
    </source>
</evidence>
<dbReference type="AlphaFoldDB" id="A0A0F3IZ90"/>
<evidence type="ECO:0000256" key="5">
    <source>
        <dbReference type="PIRNR" id="PIRNR038471"/>
    </source>
</evidence>
<keyword evidence="6" id="KW-0472">Membrane</keyword>
<comment type="caution">
    <text evidence="8">The sequence shown here is derived from an EMBL/GenBank/DDBJ whole genome shotgun (WGS) entry which is preliminary data.</text>
</comment>
<name>A0A0F3IZ90_9PROT</name>
<dbReference type="RefSeq" id="WP_045774343.1">
    <property type="nucleotide sequence ID" value="NZ_LAJY01000027.1"/>
</dbReference>
<feature type="domain" description="Rod shape-determining protein MreC beta-barrel core" evidence="7">
    <location>
        <begin position="133"/>
        <end position="272"/>
    </location>
</feature>
<keyword evidence="6" id="KW-1133">Transmembrane helix</keyword>
<keyword evidence="3 5" id="KW-0133">Cell shape</keyword>
<dbReference type="PANTHER" id="PTHR34138">
    <property type="entry name" value="CELL SHAPE-DETERMINING PROTEIN MREC"/>
    <property type="match status" value="1"/>
</dbReference>
<dbReference type="PANTHER" id="PTHR34138:SF1">
    <property type="entry name" value="CELL SHAPE-DETERMINING PROTEIN MREC"/>
    <property type="match status" value="1"/>
</dbReference>
<evidence type="ECO:0000256" key="1">
    <source>
        <dbReference type="ARBA" id="ARBA00009369"/>
    </source>
</evidence>
<dbReference type="Gene3D" id="2.40.10.350">
    <property type="entry name" value="Rod shape-determining protein MreC, domain 2"/>
    <property type="match status" value="1"/>
</dbReference>
<accession>A0A0F3IZ90</accession>
<dbReference type="InterPro" id="IPR007221">
    <property type="entry name" value="MreC"/>
</dbReference>
<sequence>MKPRVGSVSRLAAPVRAALHRFAFASLIGASFLILIIQRAEVPVLERLRVMAVDFFAPAVDIISSPVTSASELAGDLRSVFNLRAENALLKAEVERLRQWRDVAQRLDVENQSLRTLTNYAPPPGGRQITGRVIADAGGAYVRNLLIAVGSNQGVMRGLAAVSGEGFIGRVTDVGERTTRVLLITDLNSKIPVSVGTRGERAVLAGDNSALPRLLYLTQENNVAPGDIVVTSGHGGLLPPGLPIGAVETVSDRAVTVRPLADWQRIDHVRLLDYGLTQTGDLPASAPAARTVTTPR</sequence>
<dbReference type="Gene3D" id="2.40.10.340">
    <property type="entry name" value="Rod shape-determining protein MreC, domain 1"/>
    <property type="match status" value="1"/>
</dbReference>
<comment type="function">
    <text evidence="5">Involved in formation and maintenance of cell shape.</text>
</comment>
<gene>
    <name evidence="8" type="ORF">VZ95_01725</name>
</gene>